<dbReference type="Gene3D" id="2.60.120.10">
    <property type="entry name" value="Jelly Rolls"/>
    <property type="match status" value="2"/>
</dbReference>
<evidence type="ECO:0000259" key="4">
    <source>
        <dbReference type="Pfam" id="PF02678"/>
    </source>
</evidence>
<feature type="domain" description="Pirin N-terminal" evidence="4">
    <location>
        <begin position="23"/>
        <end position="131"/>
    </location>
</feature>
<dbReference type="AlphaFoldDB" id="A0A1V4SMF5"/>
<dbReference type="InterPro" id="IPR012093">
    <property type="entry name" value="Pirin"/>
</dbReference>
<keyword evidence="2" id="KW-0408">Iron</keyword>
<accession>A0A1V4SMF5</accession>
<comment type="caution">
    <text evidence="6">The sequence shown here is derived from an EMBL/GenBank/DDBJ whole genome shotgun (WGS) entry which is preliminary data.</text>
</comment>
<evidence type="ECO:0000313" key="6">
    <source>
        <dbReference type="EMBL" id="OPX44666.1"/>
    </source>
</evidence>
<dbReference type="PANTHER" id="PTHR43594">
    <property type="entry name" value="QUERCETIN 2,3-DIOXYGENASE"/>
    <property type="match status" value="1"/>
</dbReference>
<dbReference type="InterPro" id="IPR011051">
    <property type="entry name" value="RmlC_Cupin_sf"/>
</dbReference>
<feature type="binding site" evidence="2">
    <location>
        <position position="65"/>
    </location>
    <ligand>
        <name>Fe cation</name>
        <dbReference type="ChEBI" id="CHEBI:24875"/>
    </ligand>
</feature>
<evidence type="ECO:0000313" key="7">
    <source>
        <dbReference type="Proteomes" id="UP000191448"/>
    </source>
</evidence>
<dbReference type="PANTHER" id="PTHR43594:SF1">
    <property type="entry name" value="QUERCETIN 2,3-DIOXYGENASE PA2418-RELATED"/>
    <property type="match status" value="1"/>
</dbReference>
<comment type="cofactor">
    <cofactor evidence="2">
        <name>Fe cation</name>
        <dbReference type="ChEBI" id="CHEBI:24875"/>
    </cofactor>
    <text evidence="2">Binds 1 Fe cation per subunit.</text>
</comment>
<dbReference type="Pfam" id="PF02678">
    <property type="entry name" value="Pirin"/>
    <property type="match status" value="1"/>
</dbReference>
<evidence type="ECO:0000259" key="5">
    <source>
        <dbReference type="Pfam" id="PF05726"/>
    </source>
</evidence>
<comment type="similarity">
    <text evidence="1 3">Belongs to the pirin family.</text>
</comment>
<keyword evidence="2" id="KW-0479">Metal-binding</keyword>
<evidence type="ECO:0000256" key="1">
    <source>
        <dbReference type="ARBA" id="ARBA00008416"/>
    </source>
</evidence>
<protein>
    <submittedName>
        <fullName evidence="6">Quercetin 2,3-dioxygenase</fullName>
        <ecNumber evidence="6">1.13.11.24</ecNumber>
    </submittedName>
</protein>
<gene>
    <name evidence="6" type="primary">yhhW_2</name>
    <name evidence="6" type="ORF">CLTHE_31900</name>
</gene>
<keyword evidence="6" id="KW-0560">Oxidoreductase</keyword>
<organism evidence="6 7">
    <name type="scientific">Clostridium thermobutyricum DSM 4928</name>
    <dbReference type="NCBI Taxonomy" id="1121339"/>
    <lineage>
        <taxon>Bacteria</taxon>
        <taxon>Bacillati</taxon>
        <taxon>Bacillota</taxon>
        <taxon>Clostridia</taxon>
        <taxon>Eubacteriales</taxon>
        <taxon>Clostridiaceae</taxon>
        <taxon>Clostridium</taxon>
    </lineage>
</organism>
<dbReference type="InterPro" id="IPR014710">
    <property type="entry name" value="RmlC-like_jellyroll"/>
</dbReference>
<dbReference type="GO" id="GO:0046872">
    <property type="term" value="F:metal ion binding"/>
    <property type="evidence" value="ECO:0007669"/>
    <property type="project" value="UniProtKB-KW"/>
</dbReference>
<dbReference type="InterPro" id="IPR053186">
    <property type="entry name" value="QDO-related"/>
</dbReference>
<dbReference type="PIRSF" id="PIRSF006232">
    <property type="entry name" value="Pirin"/>
    <property type="match status" value="1"/>
</dbReference>
<dbReference type="InterPro" id="IPR008778">
    <property type="entry name" value="Pirin_C_dom"/>
</dbReference>
<reference evidence="6 7" key="1">
    <citation type="submission" date="2016-02" db="EMBL/GenBank/DDBJ databases">
        <title>Genome sequence of Clostridium thermobutyricum DSM 4928.</title>
        <authorList>
            <person name="Poehlein A."/>
            <person name="Daniel R."/>
        </authorList>
    </citation>
    <scope>NUCLEOTIDE SEQUENCE [LARGE SCALE GENOMIC DNA]</scope>
    <source>
        <strain evidence="6 7">DSM 4928</strain>
    </source>
</reference>
<dbReference type="OrthoDB" id="321327at2"/>
<dbReference type="SUPFAM" id="SSF51182">
    <property type="entry name" value="RmlC-like cupins"/>
    <property type="match status" value="1"/>
</dbReference>
<dbReference type="CDD" id="cd02247">
    <property type="entry name" value="cupin_pirin_C"/>
    <property type="match status" value="1"/>
</dbReference>
<feature type="domain" description="Pirin C-terminal" evidence="5">
    <location>
        <begin position="187"/>
        <end position="289"/>
    </location>
</feature>
<sequence length="293" mass="33063">MKNFRSIEYIFKGSKPHMVGDGFRVSQYFPEMINDVSRLSPFLLLDYNIPQYYAPSSTRLGVGAHPHRGFETVTIAYEGKVEHHDNKGNHGIIGPGDVQWMTAASGVMHKEYHETEFSKNGGTLHMIQLWVNLPKDKKMTEPKYQTLLKENMGTLKLDDGKGEVSIIAGSFNGIQGPASTFTKMNIYNVNLKSYGKITLKEDKTFNTGILVLKGKVKVNEDKICGEKDFILFNNVEGDILVESMEEDSLFIVLSGEPINEPIVSHGPFVMNTVEEIYEAFEDYRNNKFGTENF</sequence>
<dbReference type="CDD" id="cd02909">
    <property type="entry name" value="cupin_pirin_N"/>
    <property type="match status" value="1"/>
</dbReference>
<feature type="binding site" evidence="2">
    <location>
        <position position="109"/>
    </location>
    <ligand>
        <name>Fe cation</name>
        <dbReference type="ChEBI" id="CHEBI:24875"/>
    </ligand>
</feature>
<dbReference type="GO" id="GO:0008127">
    <property type="term" value="F:quercetin 2,3-dioxygenase activity"/>
    <property type="evidence" value="ECO:0007669"/>
    <property type="project" value="UniProtKB-EC"/>
</dbReference>
<evidence type="ECO:0000256" key="2">
    <source>
        <dbReference type="PIRSR" id="PIRSR006232-1"/>
    </source>
</evidence>
<name>A0A1V4SMF5_9CLOT</name>
<feature type="binding site" evidence="2">
    <location>
        <position position="111"/>
    </location>
    <ligand>
        <name>Fe cation</name>
        <dbReference type="ChEBI" id="CHEBI:24875"/>
    </ligand>
</feature>
<dbReference type="Proteomes" id="UP000191448">
    <property type="component" value="Unassembled WGS sequence"/>
</dbReference>
<dbReference type="EMBL" id="LTAY01000111">
    <property type="protein sequence ID" value="OPX44666.1"/>
    <property type="molecule type" value="Genomic_DNA"/>
</dbReference>
<dbReference type="InterPro" id="IPR003829">
    <property type="entry name" value="Pirin_N_dom"/>
</dbReference>
<keyword evidence="6" id="KW-0223">Dioxygenase</keyword>
<dbReference type="EC" id="1.13.11.24" evidence="6"/>
<dbReference type="Pfam" id="PF05726">
    <property type="entry name" value="Pirin_C"/>
    <property type="match status" value="1"/>
</dbReference>
<feature type="binding site" evidence="2">
    <location>
        <position position="67"/>
    </location>
    <ligand>
        <name>Fe cation</name>
        <dbReference type="ChEBI" id="CHEBI:24875"/>
    </ligand>
</feature>
<evidence type="ECO:0000256" key="3">
    <source>
        <dbReference type="RuleBase" id="RU003457"/>
    </source>
</evidence>
<proteinExistence type="inferred from homology"/>
<dbReference type="RefSeq" id="WP_080024266.1">
    <property type="nucleotide sequence ID" value="NZ_LTAY01000111.1"/>
</dbReference>